<feature type="domain" description="Mammalian cell entry C-terminal" evidence="2">
    <location>
        <begin position="118"/>
        <end position="302"/>
    </location>
</feature>
<dbReference type="PRINTS" id="PR01782">
    <property type="entry name" value="MCEVIRFACTOR"/>
</dbReference>
<evidence type="ECO:0000259" key="1">
    <source>
        <dbReference type="Pfam" id="PF02470"/>
    </source>
</evidence>
<accession>A0A6J6VI27</accession>
<evidence type="ECO:0000259" key="2">
    <source>
        <dbReference type="Pfam" id="PF11887"/>
    </source>
</evidence>
<proteinExistence type="predicted"/>
<dbReference type="InterPro" id="IPR024516">
    <property type="entry name" value="Mce_C"/>
</dbReference>
<dbReference type="PANTHER" id="PTHR33371">
    <property type="entry name" value="INTERMEMBRANE PHOSPHOLIPID TRANSPORT SYSTEM BINDING PROTEIN MLAD-RELATED"/>
    <property type="match status" value="1"/>
</dbReference>
<dbReference type="InterPro" id="IPR003399">
    <property type="entry name" value="Mce/MlaD"/>
</dbReference>
<reference evidence="3" key="1">
    <citation type="submission" date="2020-05" db="EMBL/GenBank/DDBJ databases">
        <authorList>
            <person name="Chiriac C."/>
            <person name="Salcher M."/>
            <person name="Ghai R."/>
            <person name="Kavagutti S V."/>
        </authorList>
    </citation>
    <scope>NUCLEOTIDE SEQUENCE</scope>
</reference>
<dbReference type="AlphaFoldDB" id="A0A6J6VI27"/>
<dbReference type="PANTHER" id="PTHR33371:SF18">
    <property type="entry name" value="MCE-FAMILY PROTEIN MCE3C"/>
    <property type="match status" value="1"/>
</dbReference>
<protein>
    <submittedName>
        <fullName evidence="3">Unannotated protein</fullName>
    </submittedName>
</protein>
<gene>
    <name evidence="3" type="ORF">UFOPK2761_03406</name>
</gene>
<organism evidence="3">
    <name type="scientific">freshwater metagenome</name>
    <dbReference type="NCBI Taxonomy" id="449393"/>
    <lineage>
        <taxon>unclassified sequences</taxon>
        <taxon>metagenomes</taxon>
        <taxon>ecological metagenomes</taxon>
    </lineage>
</organism>
<dbReference type="InterPro" id="IPR052336">
    <property type="entry name" value="MlaD_Phospholipid_Transporter"/>
</dbReference>
<feature type="domain" description="Mce/MlaD" evidence="1">
    <location>
        <begin position="39"/>
        <end position="113"/>
    </location>
</feature>
<dbReference type="Pfam" id="PF02470">
    <property type="entry name" value="MlaD"/>
    <property type="match status" value="1"/>
</dbReference>
<dbReference type="GO" id="GO:0005576">
    <property type="term" value="C:extracellular region"/>
    <property type="evidence" value="ECO:0007669"/>
    <property type="project" value="TreeGrafter"/>
</dbReference>
<dbReference type="EMBL" id="CAEZYQ010000049">
    <property type="protein sequence ID" value="CAB4771284.1"/>
    <property type="molecule type" value="Genomic_DNA"/>
</dbReference>
<dbReference type="Pfam" id="PF11887">
    <property type="entry name" value="Mce4_CUP1"/>
    <property type="match status" value="1"/>
</dbReference>
<dbReference type="InterPro" id="IPR005693">
    <property type="entry name" value="Mce"/>
</dbReference>
<dbReference type="NCBIfam" id="TIGR00996">
    <property type="entry name" value="Mtu_fam_mce"/>
    <property type="match status" value="1"/>
</dbReference>
<name>A0A6J6VI27_9ZZZZ</name>
<evidence type="ECO:0000313" key="3">
    <source>
        <dbReference type="EMBL" id="CAB4771284.1"/>
    </source>
</evidence>
<sequence length="327" mass="35260">MKPFRERNPVVIGAISIAVLALLLVGGFRAQDLPLIGGGDTYYANFSEAGGIKVGDEVRIAGVRVGAVESIELDGDQVRVGFRIKTDSQFGPTSRADLKVKTLLGDMFLAVEPAGSGQMEEGATIPVERTSSPYDVVEAFEGLAETAGDIDTDQLAQSLTVLADLTRNTPEEFQGALEGVSALSANVAAKNDQINSLLQNLERVSTVLDDRDEDIIELMRDADVLFQALVARRDAVNRLLVSTTQLSRELTALVQDTEADLRPALESLEETLDVLNKNEDNLDDTLRLMAPFYRVFANTLGTGPWFDTYIQNFPLTVPDLANGGGVG</sequence>